<evidence type="ECO:0000256" key="1">
    <source>
        <dbReference type="ARBA" id="ARBA00005125"/>
    </source>
</evidence>
<dbReference type="Proteomes" id="UP001595528">
    <property type="component" value="Unassembled WGS sequence"/>
</dbReference>
<gene>
    <name evidence="4" type="ORF">ACFOGJ_16495</name>
</gene>
<comment type="similarity">
    <text evidence="2">Belongs to the NAD(P)-dependent epimerase/dehydratase family.</text>
</comment>
<dbReference type="SUPFAM" id="SSF51735">
    <property type="entry name" value="NAD(P)-binding Rossmann-fold domains"/>
    <property type="match status" value="1"/>
</dbReference>
<organism evidence="4 5">
    <name type="scientific">Marinibaculum pumilum</name>
    <dbReference type="NCBI Taxonomy" id="1766165"/>
    <lineage>
        <taxon>Bacteria</taxon>
        <taxon>Pseudomonadati</taxon>
        <taxon>Pseudomonadota</taxon>
        <taxon>Alphaproteobacteria</taxon>
        <taxon>Rhodospirillales</taxon>
        <taxon>Rhodospirillaceae</taxon>
        <taxon>Marinibaculum</taxon>
    </lineage>
</organism>
<dbReference type="Pfam" id="PF01370">
    <property type="entry name" value="Epimerase"/>
    <property type="match status" value="1"/>
</dbReference>
<dbReference type="PANTHER" id="PTHR43000">
    <property type="entry name" value="DTDP-D-GLUCOSE 4,6-DEHYDRATASE-RELATED"/>
    <property type="match status" value="1"/>
</dbReference>
<dbReference type="Gene3D" id="3.40.50.720">
    <property type="entry name" value="NAD(P)-binding Rossmann-like Domain"/>
    <property type="match status" value="1"/>
</dbReference>
<dbReference type="InterPro" id="IPR036291">
    <property type="entry name" value="NAD(P)-bd_dom_sf"/>
</dbReference>
<accession>A0ABV7L3D1</accession>
<comment type="caution">
    <text evidence="4">The sequence shown here is derived from an EMBL/GenBank/DDBJ whole genome shotgun (WGS) entry which is preliminary data.</text>
</comment>
<evidence type="ECO:0000313" key="4">
    <source>
        <dbReference type="EMBL" id="MFC3228846.1"/>
    </source>
</evidence>
<dbReference type="InterPro" id="IPR001509">
    <property type="entry name" value="Epimerase_deHydtase"/>
</dbReference>
<dbReference type="RefSeq" id="WP_379902341.1">
    <property type="nucleotide sequence ID" value="NZ_JBHRTR010000028.1"/>
</dbReference>
<dbReference type="EMBL" id="JBHRTR010000028">
    <property type="protein sequence ID" value="MFC3228846.1"/>
    <property type="molecule type" value="Genomic_DNA"/>
</dbReference>
<protein>
    <submittedName>
        <fullName evidence="4">NAD-dependent epimerase/dehydratase family protein</fullName>
    </submittedName>
</protein>
<evidence type="ECO:0000313" key="5">
    <source>
        <dbReference type="Proteomes" id="UP001595528"/>
    </source>
</evidence>
<comment type="pathway">
    <text evidence="1">Bacterial outer membrane biogenesis; LPS O-antigen biosynthesis.</text>
</comment>
<feature type="domain" description="NAD-dependent epimerase/dehydratase" evidence="3">
    <location>
        <begin position="5"/>
        <end position="207"/>
    </location>
</feature>
<evidence type="ECO:0000259" key="3">
    <source>
        <dbReference type="Pfam" id="PF01370"/>
    </source>
</evidence>
<sequence length="301" mass="34216">MPRTIVFGGAGFLGSHVVDMLLVRGHEVVLFDRRRSSHHEDRRLQQIEGDICDPQAVRTAMEGCTLAYNFAGLADLNRSIEEPYEAVRLNVLGNTNILEGCRGQGIERFVYASTVYVLSQKGAVYGATKKANELLIQEYATYYDLPFTIIRYGSVYGPRADASNRVYRILRQALRAGRIDFPGDGEEEREYIHVRDAAKLSVDILEPHYRNRHVVLTGIERLKYRTLLEMIREILNDEVEIVFNNQDYRGHYKLTPYSFLPSPGEKLVNNPSIDFGQGILECLTEIHAELQAEHEVDRPAG</sequence>
<name>A0ABV7L3D1_9PROT</name>
<reference evidence="5" key="1">
    <citation type="journal article" date="2019" name="Int. J. Syst. Evol. Microbiol.">
        <title>The Global Catalogue of Microorganisms (GCM) 10K type strain sequencing project: providing services to taxonomists for standard genome sequencing and annotation.</title>
        <authorList>
            <consortium name="The Broad Institute Genomics Platform"/>
            <consortium name="The Broad Institute Genome Sequencing Center for Infectious Disease"/>
            <person name="Wu L."/>
            <person name="Ma J."/>
        </authorList>
    </citation>
    <scope>NUCLEOTIDE SEQUENCE [LARGE SCALE GENOMIC DNA]</scope>
    <source>
        <strain evidence="5">KCTC 42964</strain>
    </source>
</reference>
<evidence type="ECO:0000256" key="2">
    <source>
        <dbReference type="ARBA" id="ARBA00007637"/>
    </source>
</evidence>
<proteinExistence type="inferred from homology"/>
<keyword evidence="5" id="KW-1185">Reference proteome</keyword>